<evidence type="ECO:0000256" key="2">
    <source>
        <dbReference type="ARBA" id="ARBA00022679"/>
    </source>
</evidence>
<evidence type="ECO:0000256" key="4">
    <source>
        <dbReference type="PIRSR" id="PIRSR005739-1"/>
    </source>
</evidence>
<proteinExistence type="predicted"/>
<dbReference type="Pfam" id="PF00891">
    <property type="entry name" value="Methyltransf_2"/>
    <property type="match status" value="1"/>
</dbReference>
<evidence type="ECO:0000313" key="7">
    <source>
        <dbReference type="EMBL" id="NCD69520.1"/>
    </source>
</evidence>
<keyword evidence="3" id="KW-0949">S-adenosyl-L-methionine</keyword>
<feature type="domain" description="O-methyltransferase dimerisation" evidence="6">
    <location>
        <begin position="17"/>
        <end position="96"/>
    </location>
</feature>
<dbReference type="InterPro" id="IPR016461">
    <property type="entry name" value="COMT-like"/>
</dbReference>
<dbReference type="InterPro" id="IPR029063">
    <property type="entry name" value="SAM-dependent_MTases_sf"/>
</dbReference>
<comment type="caution">
    <text evidence="7">The sequence shown here is derived from an EMBL/GenBank/DDBJ whole genome shotgun (WGS) entry which is preliminary data.</text>
</comment>
<dbReference type="Gene3D" id="3.40.50.150">
    <property type="entry name" value="Vaccinia Virus protein VP39"/>
    <property type="match status" value="1"/>
</dbReference>
<dbReference type="InterPro" id="IPR001077">
    <property type="entry name" value="COMT_C"/>
</dbReference>
<sequence length="346" mass="38385">MEQQPNQPSPENIMKIGTGFWASKILLTAVSFQLFTIVAEKKTMKAEDVKDILGLKCANRHVYDFLDALTGFGFLKRDGVLETAIYSNTVDTDTFLDSNKPSYIGGILEMMNNRLYGFWGNLGEGLLTGLPQNEAKRSEDFFGLIYKDPEKLNEFTHAMSGIQMGNFITFAQKFDFTKYKTLIDVGGSAGLLSVMVAKHNPHMHCTSFDLPPVEPIANATIQQFGLPDRVKAASGDFFTMPIPDADIVVMGNILHDWNEENKISLMRKAYEALPDNGAFVAIEGIIDDERKQNVFGMMMSLNMLIETGTGFDYTFADFNKWANIVGFKSTSLLPLVGPSSAAIAYK</sequence>
<accession>A0A966DSE4</accession>
<reference evidence="7" key="1">
    <citation type="submission" date="2020-01" db="EMBL/GenBank/DDBJ databases">
        <authorList>
            <person name="Seo Y.L."/>
        </authorList>
    </citation>
    <scope>NUCLEOTIDE SEQUENCE</scope>
    <source>
        <strain evidence="7">R11</strain>
    </source>
</reference>
<feature type="active site" description="Proton acceptor" evidence="4">
    <location>
        <position position="255"/>
    </location>
</feature>
<dbReference type="InterPro" id="IPR036388">
    <property type="entry name" value="WH-like_DNA-bd_sf"/>
</dbReference>
<organism evidence="7 8">
    <name type="scientific">Mucilaginibacter agri</name>
    <dbReference type="NCBI Taxonomy" id="2695265"/>
    <lineage>
        <taxon>Bacteria</taxon>
        <taxon>Pseudomonadati</taxon>
        <taxon>Bacteroidota</taxon>
        <taxon>Sphingobacteriia</taxon>
        <taxon>Sphingobacteriales</taxon>
        <taxon>Sphingobacteriaceae</taxon>
        <taxon>Mucilaginibacter</taxon>
    </lineage>
</organism>
<evidence type="ECO:0000313" key="8">
    <source>
        <dbReference type="Proteomes" id="UP000638732"/>
    </source>
</evidence>
<feature type="domain" description="O-methyltransferase C-terminal" evidence="5">
    <location>
        <begin position="119"/>
        <end position="328"/>
    </location>
</feature>
<dbReference type="SUPFAM" id="SSF53335">
    <property type="entry name" value="S-adenosyl-L-methionine-dependent methyltransferases"/>
    <property type="match status" value="1"/>
</dbReference>
<dbReference type="AlphaFoldDB" id="A0A966DSE4"/>
<keyword evidence="8" id="KW-1185">Reference proteome</keyword>
<dbReference type="Pfam" id="PF08100">
    <property type="entry name" value="Dimerisation"/>
    <property type="match status" value="1"/>
</dbReference>
<dbReference type="GO" id="GO:0046983">
    <property type="term" value="F:protein dimerization activity"/>
    <property type="evidence" value="ECO:0007669"/>
    <property type="project" value="InterPro"/>
</dbReference>
<dbReference type="PIRSF" id="PIRSF005739">
    <property type="entry name" value="O-mtase"/>
    <property type="match status" value="1"/>
</dbReference>
<keyword evidence="2" id="KW-0808">Transferase</keyword>
<dbReference type="PANTHER" id="PTHR11746">
    <property type="entry name" value="O-METHYLTRANSFERASE"/>
    <property type="match status" value="1"/>
</dbReference>
<dbReference type="PROSITE" id="PS51683">
    <property type="entry name" value="SAM_OMT_II"/>
    <property type="match status" value="1"/>
</dbReference>
<evidence type="ECO:0000256" key="3">
    <source>
        <dbReference type="ARBA" id="ARBA00022691"/>
    </source>
</evidence>
<dbReference type="GO" id="GO:0032259">
    <property type="term" value="P:methylation"/>
    <property type="evidence" value="ECO:0007669"/>
    <property type="project" value="UniProtKB-KW"/>
</dbReference>
<keyword evidence="1 7" id="KW-0489">Methyltransferase</keyword>
<dbReference type="EMBL" id="WWEO01000041">
    <property type="protein sequence ID" value="NCD69520.1"/>
    <property type="molecule type" value="Genomic_DNA"/>
</dbReference>
<dbReference type="GO" id="GO:0008171">
    <property type="term" value="F:O-methyltransferase activity"/>
    <property type="evidence" value="ECO:0007669"/>
    <property type="project" value="InterPro"/>
</dbReference>
<dbReference type="Proteomes" id="UP000638732">
    <property type="component" value="Unassembled WGS sequence"/>
</dbReference>
<reference evidence="7" key="2">
    <citation type="submission" date="2020-10" db="EMBL/GenBank/DDBJ databases">
        <title>Mucilaginibacter sp. nov., isolated from soil.</title>
        <authorList>
            <person name="Jeon C.O."/>
        </authorList>
    </citation>
    <scope>NUCLEOTIDE SEQUENCE</scope>
    <source>
        <strain evidence="7">R11</strain>
    </source>
</reference>
<protein>
    <submittedName>
        <fullName evidence="7">Methyltransferase</fullName>
    </submittedName>
</protein>
<dbReference type="InterPro" id="IPR012967">
    <property type="entry name" value="COMT_dimerisation"/>
</dbReference>
<gene>
    <name evidence="7" type="ORF">GSY63_09150</name>
</gene>
<evidence type="ECO:0000259" key="6">
    <source>
        <dbReference type="Pfam" id="PF08100"/>
    </source>
</evidence>
<evidence type="ECO:0000259" key="5">
    <source>
        <dbReference type="Pfam" id="PF00891"/>
    </source>
</evidence>
<dbReference type="Gene3D" id="1.10.10.10">
    <property type="entry name" value="Winged helix-like DNA-binding domain superfamily/Winged helix DNA-binding domain"/>
    <property type="match status" value="1"/>
</dbReference>
<evidence type="ECO:0000256" key="1">
    <source>
        <dbReference type="ARBA" id="ARBA00022603"/>
    </source>
</evidence>
<dbReference type="RefSeq" id="WP_166585487.1">
    <property type="nucleotide sequence ID" value="NZ_WWEO01000041.1"/>
</dbReference>
<name>A0A966DSE4_9SPHI</name>